<accession>A0ABT7FK22</accession>
<proteinExistence type="predicted"/>
<dbReference type="Proteomes" id="UP001227126">
    <property type="component" value="Unassembled WGS sequence"/>
</dbReference>
<gene>
    <name evidence="1" type="ORF">QO034_20640</name>
</gene>
<organism evidence="1 2">
    <name type="scientific">Sedimentitalea xiamensis</name>
    <dbReference type="NCBI Taxonomy" id="3050037"/>
    <lineage>
        <taxon>Bacteria</taxon>
        <taxon>Pseudomonadati</taxon>
        <taxon>Pseudomonadota</taxon>
        <taxon>Alphaproteobacteria</taxon>
        <taxon>Rhodobacterales</taxon>
        <taxon>Paracoccaceae</taxon>
        <taxon>Sedimentitalea</taxon>
    </lineage>
</organism>
<dbReference type="RefSeq" id="WP_284487413.1">
    <property type="nucleotide sequence ID" value="NZ_JASNJE010000039.1"/>
</dbReference>
<evidence type="ECO:0000313" key="1">
    <source>
        <dbReference type="EMBL" id="MDK3075487.1"/>
    </source>
</evidence>
<sequence>MSREYETYRIDWQGIGIEVRWAAKWMNSDVHPVAHLELVSDGRVPLPMTETGYRSHFTSREDVESMGGAVAYAIAWLDHEAQSAEWKHHVQASKQLSLF</sequence>
<comment type="caution">
    <text evidence="1">The sequence shown here is derived from an EMBL/GenBank/DDBJ whole genome shotgun (WGS) entry which is preliminary data.</text>
</comment>
<evidence type="ECO:0000313" key="2">
    <source>
        <dbReference type="Proteomes" id="UP001227126"/>
    </source>
</evidence>
<reference evidence="1 2" key="1">
    <citation type="submission" date="2023-05" db="EMBL/GenBank/DDBJ databases">
        <title>Sedimentitalea sp. nov. JM2-8.</title>
        <authorList>
            <person name="Huang J."/>
        </authorList>
    </citation>
    <scope>NUCLEOTIDE SEQUENCE [LARGE SCALE GENOMIC DNA]</scope>
    <source>
        <strain evidence="1 2">JM2-8</strain>
    </source>
</reference>
<dbReference type="EMBL" id="JASNJE010000039">
    <property type="protein sequence ID" value="MDK3075487.1"/>
    <property type="molecule type" value="Genomic_DNA"/>
</dbReference>
<name>A0ABT7FK22_9RHOB</name>
<keyword evidence="2" id="KW-1185">Reference proteome</keyword>
<protein>
    <submittedName>
        <fullName evidence="1">Uncharacterized protein</fullName>
    </submittedName>
</protein>